<dbReference type="GO" id="GO:0046872">
    <property type="term" value="F:metal ion binding"/>
    <property type="evidence" value="ECO:0007669"/>
    <property type="project" value="UniProtKB-KW"/>
</dbReference>
<gene>
    <name evidence="6" type="ORF">LFA_3435</name>
</gene>
<dbReference type="NCBIfam" id="TIGR01509">
    <property type="entry name" value="HAD-SF-IA-v3"/>
    <property type="match status" value="1"/>
</dbReference>
<comment type="similarity">
    <text evidence="2">Belongs to the HAD-like hydrolase superfamily. CbbY/CbbZ/Gph/YieH family.</text>
</comment>
<evidence type="ECO:0000313" key="6">
    <source>
        <dbReference type="EMBL" id="CEG58767.1"/>
    </source>
</evidence>
<dbReference type="RefSeq" id="WP_052674012.1">
    <property type="nucleotide sequence ID" value="NZ_LN614827.1"/>
</dbReference>
<evidence type="ECO:0000256" key="2">
    <source>
        <dbReference type="ARBA" id="ARBA00006171"/>
    </source>
</evidence>
<evidence type="ECO:0000256" key="1">
    <source>
        <dbReference type="ARBA" id="ARBA00001946"/>
    </source>
</evidence>
<dbReference type="STRING" id="1212491.LFA_3435"/>
<keyword evidence="6" id="KW-0378">Hydrolase</keyword>
<dbReference type="Gene3D" id="3.40.50.1000">
    <property type="entry name" value="HAD superfamily/HAD-like"/>
    <property type="match status" value="1"/>
</dbReference>
<proteinExistence type="inferred from homology"/>
<accession>A0A098G9V4</accession>
<dbReference type="InterPro" id="IPR006439">
    <property type="entry name" value="HAD-SF_hydro_IA"/>
</dbReference>
<dbReference type="HOGENOM" id="CLU_045011_13_3_6"/>
<dbReference type="PANTHER" id="PTHR46193:SF18">
    <property type="entry name" value="HEXITOL PHOSPHATASE B"/>
    <property type="match status" value="1"/>
</dbReference>
<protein>
    <submittedName>
        <fullName evidence="6">HAD-superfamily hydrolase</fullName>
    </submittedName>
</protein>
<dbReference type="Proteomes" id="UP000032430">
    <property type="component" value="Chromosome I"/>
</dbReference>
<dbReference type="InterPro" id="IPR023198">
    <property type="entry name" value="PGP-like_dom2"/>
</dbReference>
<dbReference type="PANTHER" id="PTHR46193">
    <property type="entry name" value="6-PHOSPHOGLUCONATE PHOSPHATASE"/>
    <property type="match status" value="1"/>
</dbReference>
<dbReference type="EMBL" id="LN614827">
    <property type="protein sequence ID" value="CEG58767.1"/>
    <property type="molecule type" value="Genomic_DNA"/>
</dbReference>
<dbReference type="CDD" id="cd07505">
    <property type="entry name" value="HAD_BPGM-like"/>
    <property type="match status" value="1"/>
</dbReference>
<dbReference type="Gene3D" id="1.10.150.240">
    <property type="entry name" value="Putative phosphatase, domain 2"/>
    <property type="match status" value="1"/>
</dbReference>
<dbReference type="GO" id="GO:0016787">
    <property type="term" value="F:hydrolase activity"/>
    <property type="evidence" value="ECO:0007669"/>
    <property type="project" value="UniProtKB-KW"/>
</dbReference>
<dbReference type="SFLD" id="SFLDS00003">
    <property type="entry name" value="Haloacid_Dehalogenase"/>
    <property type="match status" value="1"/>
</dbReference>
<evidence type="ECO:0000256" key="5">
    <source>
        <dbReference type="ARBA" id="ARBA00023277"/>
    </source>
</evidence>
<dbReference type="InterPro" id="IPR041492">
    <property type="entry name" value="HAD_2"/>
</dbReference>
<evidence type="ECO:0000256" key="3">
    <source>
        <dbReference type="ARBA" id="ARBA00022723"/>
    </source>
</evidence>
<dbReference type="InterPro" id="IPR051600">
    <property type="entry name" value="Beta-PGM-like"/>
</dbReference>
<dbReference type="OrthoDB" id="9800058at2"/>
<organism evidence="6 7">
    <name type="scientific">Legionella fallonii LLAP-10</name>
    <dbReference type="NCBI Taxonomy" id="1212491"/>
    <lineage>
        <taxon>Bacteria</taxon>
        <taxon>Pseudomonadati</taxon>
        <taxon>Pseudomonadota</taxon>
        <taxon>Gammaproteobacteria</taxon>
        <taxon>Legionellales</taxon>
        <taxon>Legionellaceae</taxon>
        <taxon>Legionella</taxon>
    </lineage>
</organism>
<dbReference type="PRINTS" id="PR00413">
    <property type="entry name" value="HADHALOGNASE"/>
</dbReference>
<keyword evidence="5" id="KW-0119">Carbohydrate metabolism</keyword>
<dbReference type="Pfam" id="PF13419">
    <property type="entry name" value="HAD_2"/>
    <property type="match status" value="1"/>
</dbReference>
<dbReference type="InterPro" id="IPR036412">
    <property type="entry name" value="HAD-like_sf"/>
</dbReference>
<dbReference type="KEGG" id="lfa:LFA_3435"/>
<evidence type="ECO:0000256" key="4">
    <source>
        <dbReference type="ARBA" id="ARBA00022842"/>
    </source>
</evidence>
<keyword evidence="4" id="KW-0460">Magnesium</keyword>
<reference evidence="7" key="1">
    <citation type="submission" date="2014-09" db="EMBL/GenBank/DDBJ databases">
        <authorList>
            <person name="Gomez-Valero L."/>
        </authorList>
    </citation>
    <scope>NUCLEOTIDE SEQUENCE [LARGE SCALE GENOMIC DNA]</scope>
    <source>
        <strain evidence="7">ATCC700992</strain>
    </source>
</reference>
<keyword evidence="7" id="KW-1185">Reference proteome</keyword>
<comment type="cofactor">
    <cofactor evidence="1">
        <name>Mg(2+)</name>
        <dbReference type="ChEBI" id="CHEBI:18420"/>
    </cofactor>
</comment>
<keyword evidence="3" id="KW-0479">Metal-binding</keyword>
<dbReference type="InterPro" id="IPR023214">
    <property type="entry name" value="HAD_sf"/>
</dbReference>
<evidence type="ECO:0000313" key="7">
    <source>
        <dbReference type="Proteomes" id="UP000032430"/>
    </source>
</evidence>
<dbReference type="AlphaFoldDB" id="A0A098G9V4"/>
<name>A0A098G9V4_9GAMM</name>
<dbReference type="SFLD" id="SFLDG01129">
    <property type="entry name" value="C1.5:_HAD__Beta-PGM__Phosphata"/>
    <property type="match status" value="1"/>
</dbReference>
<dbReference type="SUPFAM" id="SSF56784">
    <property type="entry name" value="HAD-like"/>
    <property type="match status" value="1"/>
</dbReference>
<sequence>MKYKAIIFDFDGVLFDSEPIHLQAYNEVLSDLGFNISEKEYFQRYVGLSDKELFSLLFKDKDILYEAKQINTLMTQKVYAYKAIIDHNDSLEGLFHVHNFIRTYVEKVEHFAICSGATREEINATLNKLDNGELKKYFKHIVTIDDVSKGKPSPEGYLLTARHLDIHPQYCLAIEDTPKGASAAKNAGMSIAALTSSLDYSHFNNVDLIAQNYDDIDHWIKSLDQ</sequence>